<dbReference type="PANTHER" id="PTHR10655:SF63">
    <property type="entry name" value="PHOSPHOLIPASE_CARBOXYLESTERASE_THIOESTERASE DOMAIN-CONTAINING PROTEIN"/>
    <property type="match status" value="1"/>
</dbReference>
<protein>
    <recommendedName>
        <fullName evidence="3">Phospholipase/carboxylesterase/thioesterase domain-containing protein</fullName>
    </recommendedName>
</protein>
<evidence type="ECO:0000313" key="5">
    <source>
        <dbReference type="Proteomes" id="UP000319257"/>
    </source>
</evidence>
<sequence>MVEIPFITVAPKAAHTHTVVFLHGRGGNARNFAGSLYRWRDSRSRTIMDAFPSFRWVFPQAPLSRCSSSPQIWNQWFDVWNVRNFAEREELAIEGLKEVIPPLRTILANEAATLGGRWDRVILAGISMGAATSVHMLINLDVPPNPDGVRRLAAFMGFSARCPLAGRSLEEMRSALSLDDVPAHNEVLQNTPMLLEHCANDPLVWIPNGRRLRDILSEFGAQIEWKEYQAGGHWFNSPRGMDDAVAFLNQQVRALAQPILEYKYLLILHPSLLQALTKLFHSHPHWEIEPNPFCTFMRHLDRASFDKELLANLTKMPPKKRKLSTAPPAAQAGKRAKGEDSKALRASQRLEETPTLFKHFAKLPAEIRFRIWELVITDNAVHGFRVRKVLTTPHLWGSWSIKLLVMPKHKDDSIHRTRHNLDAVSSLKGDDPQARIAVGKSIEERADPAHVKWKYLQYVDLANDLVFFDLQNGMAGVSQVESFQWRSHQWNVSRDNTGYDNILEVMRPFKKVGLFISRDMLPCYTSKHRGLMTPFACWCVRIDTEVHHRFRMCPVEVSGFLDCFENLEEFYLIFRRGRKDRPLEHTEDEIAFRSLNKVYWPAKPEVLGPQLGGLLEAIQSEYTADPGPLVVYKLDLERRKQVKFRVVVEEPAPF</sequence>
<dbReference type="Gene3D" id="3.40.50.1820">
    <property type="entry name" value="alpha/beta hydrolase"/>
    <property type="match status" value="1"/>
</dbReference>
<comment type="caution">
    <text evidence="4">The sequence shown here is derived from an EMBL/GenBank/DDBJ whole genome shotgun (WGS) entry which is preliminary data.</text>
</comment>
<dbReference type="OrthoDB" id="2418081at2759"/>
<evidence type="ECO:0000313" key="4">
    <source>
        <dbReference type="EMBL" id="TPX08131.1"/>
    </source>
</evidence>
<name>A0A507AT92_9PEZI</name>
<accession>A0A507AT92</accession>
<dbReference type="InterPro" id="IPR050565">
    <property type="entry name" value="LYPA1-2/EST-like"/>
</dbReference>
<dbReference type="Proteomes" id="UP000319257">
    <property type="component" value="Unassembled WGS sequence"/>
</dbReference>
<proteinExistence type="inferred from homology"/>
<feature type="compositionally biased region" description="Basic and acidic residues" evidence="2">
    <location>
        <begin position="336"/>
        <end position="346"/>
    </location>
</feature>
<gene>
    <name evidence="4" type="ORF">E0L32_010198</name>
</gene>
<reference evidence="4 5" key="1">
    <citation type="submission" date="2019-06" db="EMBL/GenBank/DDBJ databases">
        <title>Draft genome sequence of the filamentous fungus Phialemoniopsis curvata isolated from diesel fuel.</title>
        <authorList>
            <person name="Varaljay V.A."/>
            <person name="Lyon W.J."/>
            <person name="Crouch A.L."/>
            <person name="Drake C.E."/>
            <person name="Hollomon J.M."/>
            <person name="Nadeau L.J."/>
            <person name="Nunn H.S."/>
            <person name="Stevenson B.S."/>
            <person name="Bojanowski C.L."/>
            <person name="Crookes-Goodson W.J."/>
        </authorList>
    </citation>
    <scope>NUCLEOTIDE SEQUENCE [LARGE SCALE GENOMIC DNA]</scope>
    <source>
        <strain evidence="4 5">D216</strain>
    </source>
</reference>
<dbReference type="SUPFAM" id="SSF53474">
    <property type="entry name" value="alpha/beta-Hydrolases"/>
    <property type="match status" value="1"/>
</dbReference>
<dbReference type="InterPro" id="IPR029058">
    <property type="entry name" value="AB_hydrolase_fold"/>
</dbReference>
<dbReference type="EMBL" id="SKBQ01000080">
    <property type="protein sequence ID" value="TPX08131.1"/>
    <property type="molecule type" value="Genomic_DNA"/>
</dbReference>
<organism evidence="4 5">
    <name type="scientific">Thyridium curvatum</name>
    <dbReference type="NCBI Taxonomy" id="1093900"/>
    <lineage>
        <taxon>Eukaryota</taxon>
        <taxon>Fungi</taxon>
        <taxon>Dikarya</taxon>
        <taxon>Ascomycota</taxon>
        <taxon>Pezizomycotina</taxon>
        <taxon>Sordariomycetes</taxon>
        <taxon>Sordariomycetidae</taxon>
        <taxon>Thyridiales</taxon>
        <taxon>Thyridiaceae</taxon>
        <taxon>Thyridium</taxon>
    </lineage>
</organism>
<dbReference type="RefSeq" id="XP_030989842.1">
    <property type="nucleotide sequence ID" value="XM_031132790.1"/>
</dbReference>
<evidence type="ECO:0000259" key="3">
    <source>
        <dbReference type="Pfam" id="PF02230"/>
    </source>
</evidence>
<dbReference type="Pfam" id="PF02230">
    <property type="entry name" value="Abhydrolase_2"/>
    <property type="match status" value="1"/>
</dbReference>
<dbReference type="STRING" id="1093900.A0A507AT92"/>
<evidence type="ECO:0000256" key="2">
    <source>
        <dbReference type="SAM" id="MobiDB-lite"/>
    </source>
</evidence>
<dbReference type="GO" id="GO:0052689">
    <property type="term" value="F:carboxylic ester hydrolase activity"/>
    <property type="evidence" value="ECO:0007669"/>
    <property type="project" value="TreeGrafter"/>
</dbReference>
<dbReference type="AlphaFoldDB" id="A0A507AT92"/>
<dbReference type="InterPro" id="IPR003140">
    <property type="entry name" value="PLipase/COase/thioEstase"/>
</dbReference>
<comment type="similarity">
    <text evidence="1">Belongs to the AB hydrolase superfamily. AB hydrolase 2 family.</text>
</comment>
<feature type="domain" description="Phospholipase/carboxylesterase/thioesterase" evidence="3">
    <location>
        <begin position="8"/>
        <end position="250"/>
    </location>
</feature>
<dbReference type="GeneID" id="41977645"/>
<evidence type="ECO:0000256" key="1">
    <source>
        <dbReference type="ARBA" id="ARBA00006499"/>
    </source>
</evidence>
<dbReference type="GO" id="GO:0008474">
    <property type="term" value="F:palmitoyl-(protein) hydrolase activity"/>
    <property type="evidence" value="ECO:0007669"/>
    <property type="project" value="TreeGrafter"/>
</dbReference>
<dbReference type="InParanoid" id="A0A507AT92"/>
<feature type="region of interest" description="Disordered" evidence="2">
    <location>
        <begin position="316"/>
        <end position="346"/>
    </location>
</feature>
<keyword evidence="5" id="KW-1185">Reference proteome</keyword>
<dbReference type="GO" id="GO:0005737">
    <property type="term" value="C:cytoplasm"/>
    <property type="evidence" value="ECO:0007669"/>
    <property type="project" value="TreeGrafter"/>
</dbReference>
<dbReference type="PANTHER" id="PTHR10655">
    <property type="entry name" value="LYSOPHOSPHOLIPASE-RELATED"/>
    <property type="match status" value="1"/>
</dbReference>